<evidence type="ECO:0000256" key="1">
    <source>
        <dbReference type="ARBA" id="ARBA00006525"/>
    </source>
</evidence>
<dbReference type="InterPro" id="IPR041614">
    <property type="entry name" value="DprA_WH"/>
</dbReference>
<feature type="region of interest" description="Disordered" evidence="2">
    <location>
        <begin position="388"/>
        <end position="407"/>
    </location>
</feature>
<dbReference type="RefSeq" id="WP_203800438.1">
    <property type="nucleotide sequence ID" value="NZ_BOMY01000008.1"/>
</dbReference>
<protein>
    <submittedName>
        <fullName evidence="5">DNA protecting protein DprA</fullName>
    </submittedName>
</protein>
<evidence type="ECO:0000313" key="5">
    <source>
        <dbReference type="EMBL" id="GIF18549.1"/>
    </source>
</evidence>
<dbReference type="NCBIfam" id="TIGR00732">
    <property type="entry name" value="dprA"/>
    <property type="match status" value="1"/>
</dbReference>
<dbReference type="CDD" id="cd00090">
    <property type="entry name" value="HTH_ARSR"/>
    <property type="match status" value="1"/>
</dbReference>
<dbReference type="Proteomes" id="UP000623608">
    <property type="component" value="Unassembled WGS sequence"/>
</dbReference>
<gene>
    <name evidence="5" type="ORF">Ate02nite_12790</name>
</gene>
<keyword evidence="6" id="KW-1185">Reference proteome</keyword>
<dbReference type="InterPro" id="IPR036390">
    <property type="entry name" value="WH_DNA-bd_sf"/>
</dbReference>
<feature type="domain" description="DprA winged helix" evidence="4">
    <location>
        <begin position="333"/>
        <end position="389"/>
    </location>
</feature>
<reference evidence="5" key="1">
    <citation type="submission" date="2021-01" db="EMBL/GenBank/DDBJ databases">
        <title>Whole genome shotgun sequence of Actinoplanes tereljensis NBRC 105297.</title>
        <authorList>
            <person name="Komaki H."/>
            <person name="Tamura T."/>
        </authorList>
    </citation>
    <scope>NUCLEOTIDE SEQUENCE</scope>
    <source>
        <strain evidence="5">NBRC 105297</strain>
    </source>
</reference>
<comment type="caution">
    <text evidence="5">The sequence shown here is derived from an EMBL/GenBank/DDBJ whole genome shotgun (WGS) entry which is preliminary data.</text>
</comment>
<dbReference type="InterPro" id="IPR003488">
    <property type="entry name" value="DprA"/>
</dbReference>
<dbReference type="InterPro" id="IPR036388">
    <property type="entry name" value="WH-like_DNA-bd_sf"/>
</dbReference>
<organism evidence="5 6">
    <name type="scientific">Paractinoplanes tereljensis</name>
    <dbReference type="NCBI Taxonomy" id="571912"/>
    <lineage>
        <taxon>Bacteria</taxon>
        <taxon>Bacillati</taxon>
        <taxon>Actinomycetota</taxon>
        <taxon>Actinomycetes</taxon>
        <taxon>Micromonosporales</taxon>
        <taxon>Micromonosporaceae</taxon>
        <taxon>Paractinoplanes</taxon>
    </lineage>
</organism>
<proteinExistence type="inferred from homology"/>
<dbReference type="SUPFAM" id="SSF102405">
    <property type="entry name" value="MCP/YpsA-like"/>
    <property type="match status" value="1"/>
</dbReference>
<comment type="similarity">
    <text evidence="1">Belongs to the DprA/Smf family.</text>
</comment>
<name>A0A919NH62_9ACTN</name>
<dbReference type="PANTHER" id="PTHR43022">
    <property type="entry name" value="PROTEIN SMF"/>
    <property type="match status" value="1"/>
</dbReference>
<dbReference type="PANTHER" id="PTHR43022:SF1">
    <property type="entry name" value="PROTEIN SMF"/>
    <property type="match status" value="1"/>
</dbReference>
<dbReference type="Gene3D" id="1.10.10.10">
    <property type="entry name" value="Winged helix-like DNA-binding domain superfamily/Winged helix DNA-binding domain"/>
    <property type="match status" value="1"/>
</dbReference>
<dbReference type="Pfam" id="PF17782">
    <property type="entry name" value="WHD_DprA"/>
    <property type="match status" value="1"/>
</dbReference>
<dbReference type="InterPro" id="IPR057666">
    <property type="entry name" value="DrpA_SLOG"/>
</dbReference>
<dbReference type="AlphaFoldDB" id="A0A919NH62"/>
<evidence type="ECO:0000259" key="4">
    <source>
        <dbReference type="Pfam" id="PF17782"/>
    </source>
</evidence>
<sequence length="407" mass="43035">MSTPNSRVPPGSDDDRAARVALTWLVEPGNRTVWSMVQSHGAPETVERLMRGAIPDGALQAAVLARAGDFDPRRMAEETLRRAAQLGARIVVPADDEWPRRVDSLAVLELDSPGHINLNVRPPLCLWVRGSWPLGDALERSVSVVGARAATGYGKQVTGDIAYGLAEHGWTVVSGGAFGIDAAAHRAALAAGGLTVAVLACGVDRPYPAGNAAMFERIAETGLLISEWPPSSEPLKHRFLIRNRVIAAATTGTVVVEAAARSGALQTMNRVLALGRPAMIVPGPVTSAMSVGCHELLRANPGATLVTGLPHVLETVGRMGEYYAEPARGPEHRRDALDEESALVLEAVPAKGAARPEELATRAGLALRTVLRRLSLLELAGLVERRDDGFALPRPSPDGSAGREATR</sequence>
<evidence type="ECO:0000259" key="3">
    <source>
        <dbReference type="Pfam" id="PF02481"/>
    </source>
</evidence>
<dbReference type="Gene3D" id="3.40.50.450">
    <property type="match status" value="1"/>
</dbReference>
<dbReference type="GO" id="GO:0009294">
    <property type="term" value="P:DNA-mediated transformation"/>
    <property type="evidence" value="ECO:0007669"/>
    <property type="project" value="InterPro"/>
</dbReference>
<dbReference type="SUPFAM" id="SSF46785">
    <property type="entry name" value="Winged helix' DNA-binding domain"/>
    <property type="match status" value="1"/>
</dbReference>
<dbReference type="InterPro" id="IPR011991">
    <property type="entry name" value="ArsR-like_HTH"/>
</dbReference>
<dbReference type="EMBL" id="BOMY01000008">
    <property type="protein sequence ID" value="GIF18549.1"/>
    <property type="molecule type" value="Genomic_DNA"/>
</dbReference>
<dbReference type="Pfam" id="PF02481">
    <property type="entry name" value="DNA_processg_A"/>
    <property type="match status" value="1"/>
</dbReference>
<accession>A0A919NH62</accession>
<feature type="domain" description="Smf/DprA SLOG" evidence="3">
    <location>
        <begin position="91"/>
        <end position="315"/>
    </location>
</feature>
<evidence type="ECO:0000256" key="2">
    <source>
        <dbReference type="SAM" id="MobiDB-lite"/>
    </source>
</evidence>
<evidence type="ECO:0000313" key="6">
    <source>
        <dbReference type="Proteomes" id="UP000623608"/>
    </source>
</evidence>